<organism evidence="5 6">
    <name type="scientific">Chroogloeocystis siderophila 5.2 s.c.1</name>
    <dbReference type="NCBI Taxonomy" id="247279"/>
    <lineage>
        <taxon>Bacteria</taxon>
        <taxon>Bacillati</taxon>
        <taxon>Cyanobacteriota</taxon>
        <taxon>Cyanophyceae</taxon>
        <taxon>Oscillatoriophycideae</taxon>
        <taxon>Chroococcales</taxon>
        <taxon>Chroococcaceae</taxon>
        <taxon>Chroogloeocystis</taxon>
    </lineage>
</organism>
<dbReference type="STRING" id="247279.NIES1031_16950"/>
<keyword evidence="3" id="KW-1133">Transmembrane helix</keyword>
<dbReference type="Pfam" id="PF00069">
    <property type="entry name" value="Pkinase"/>
    <property type="match status" value="1"/>
</dbReference>
<feature type="domain" description="Protein kinase" evidence="4">
    <location>
        <begin position="12"/>
        <end position="270"/>
    </location>
</feature>
<dbReference type="InterPro" id="IPR011009">
    <property type="entry name" value="Kinase-like_dom_sf"/>
</dbReference>
<dbReference type="PANTHER" id="PTHR24363">
    <property type="entry name" value="SERINE/THREONINE PROTEIN KINASE"/>
    <property type="match status" value="1"/>
</dbReference>
<protein>
    <submittedName>
        <fullName evidence="5">Serine/threonine protein kinase</fullName>
    </submittedName>
</protein>
<sequence>MLHCGQILQGRYQLQEKLKDSLLKQTWLAVDLATQPTTFVVIKLLTFTNATGWEELKLFERQAQVLKQLNYPQIPLYQDEFWLEAQPAYYVLVQEYIPGRSLEQLQQCWSEAQIHQIAKQVLDILVYLHDLHPPVIHRDIKPSNLIWGDNDKVYLVDFGGVQDQTVSPGATFTVVGTYGYTPLEQFGGKAVAASDLYALGATLIHLLTGILPADLPQHNLQLQFAELVNCSPSLVSWLQKMTEPALEKRFGCARQALAALESGIVLDATLVNNSGKGGLFNASIAVPAEIQGWNWGAFLLAPFWLVANRVWIGVLSWVPIMGFWMAIALGVKGNEWAWKSRRWESIEHFQKSQKRWAIAGITVGIAINLIVWHLGVLFLLSTLF</sequence>
<evidence type="ECO:0000313" key="5">
    <source>
        <dbReference type="EMBL" id="OKH23976.1"/>
    </source>
</evidence>
<keyword evidence="3" id="KW-0472">Membrane</keyword>
<keyword evidence="6" id="KW-1185">Reference proteome</keyword>
<dbReference type="SMART" id="SM00220">
    <property type="entry name" value="S_TKc"/>
    <property type="match status" value="1"/>
</dbReference>
<name>A0A1U7HK64_9CHRO</name>
<keyword evidence="5" id="KW-0808">Transferase</keyword>
<dbReference type="SUPFAM" id="SSF56112">
    <property type="entry name" value="Protein kinase-like (PK-like)"/>
    <property type="match status" value="1"/>
</dbReference>
<evidence type="ECO:0000256" key="3">
    <source>
        <dbReference type="SAM" id="Phobius"/>
    </source>
</evidence>
<comment type="caution">
    <text evidence="5">The sequence shown here is derived from an EMBL/GenBank/DDBJ whole genome shotgun (WGS) entry which is preliminary data.</text>
</comment>
<dbReference type="OrthoDB" id="5518868at2"/>
<feature type="transmembrane region" description="Helical" evidence="3">
    <location>
        <begin position="310"/>
        <end position="331"/>
    </location>
</feature>
<dbReference type="InterPro" id="IPR000719">
    <property type="entry name" value="Prot_kinase_dom"/>
</dbReference>
<dbReference type="CDD" id="cd14014">
    <property type="entry name" value="STKc_PknB_like"/>
    <property type="match status" value="1"/>
</dbReference>
<dbReference type="AlphaFoldDB" id="A0A1U7HK64"/>
<evidence type="ECO:0000313" key="6">
    <source>
        <dbReference type="Proteomes" id="UP000185984"/>
    </source>
</evidence>
<keyword evidence="2" id="KW-0067">ATP-binding</keyword>
<evidence type="ECO:0000256" key="2">
    <source>
        <dbReference type="ARBA" id="ARBA00022840"/>
    </source>
</evidence>
<reference evidence="5 6" key="1">
    <citation type="submission" date="2016-11" db="EMBL/GenBank/DDBJ databases">
        <title>Draft Genome Sequences of Nine Cyanobacterial Strains from Diverse Habitats.</title>
        <authorList>
            <person name="Zhu T."/>
            <person name="Hou S."/>
            <person name="Lu X."/>
            <person name="Hess W.R."/>
        </authorList>
    </citation>
    <scope>NUCLEOTIDE SEQUENCE [LARGE SCALE GENOMIC DNA]</scope>
    <source>
        <strain evidence="5 6">5.2 s.c.1</strain>
    </source>
</reference>
<gene>
    <name evidence="5" type="ORF">NIES1031_16950</name>
</gene>
<dbReference type="Proteomes" id="UP000185984">
    <property type="component" value="Unassembled WGS sequence"/>
</dbReference>
<evidence type="ECO:0000259" key="4">
    <source>
        <dbReference type="PROSITE" id="PS50011"/>
    </source>
</evidence>
<dbReference type="Gene3D" id="3.30.200.20">
    <property type="entry name" value="Phosphorylase Kinase, domain 1"/>
    <property type="match status" value="1"/>
</dbReference>
<keyword evidence="5" id="KW-0418">Kinase</keyword>
<keyword evidence="5" id="KW-0723">Serine/threonine-protein kinase</keyword>
<dbReference type="GO" id="GO:0005524">
    <property type="term" value="F:ATP binding"/>
    <property type="evidence" value="ECO:0007669"/>
    <property type="project" value="UniProtKB-KW"/>
</dbReference>
<feature type="transmembrane region" description="Helical" evidence="3">
    <location>
        <begin position="356"/>
        <end position="380"/>
    </location>
</feature>
<dbReference type="PANTHER" id="PTHR24363:SF7">
    <property type="entry name" value="SERINE_THREONINE-PROTEIN KINASE-LIKE PROTEIN E"/>
    <property type="match status" value="1"/>
</dbReference>
<keyword evidence="3" id="KW-0812">Transmembrane</keyword>
<dbReference type="GO" id="GO:0004674">
    <property type="term" value="F:protein serine/threonine kinase activity"/>
    <property type="evidence" value="ECO:0007669"/>
    <property type="project" value="UniProtKB-KW"/>
</dbReference>
<proteinExistence type="predicted"/>
<dbReference type="PROSITE" id="PS50011">
    <property type="entry name" value="PROTEIN_KINASE_DOM"/>
    <property type="match status" value="1"/>
</dbReference>
<dbReference type="Gene3D" id="1.10.510.10">
    <property type="entry name" value="Transferase(Phosphotransferase) domain 1"/>
    <property type="match status" value="1"/>
</dbReference>
<dbReference type="RefSeq" id="WP_073550687.1">
    <property type="nucleotide sequence ID" value="NZ_CAWMVK010000006.1"/>
</dbReference>
<keyword evidence="1" id="KW-0547">Nucleotide-binding</keyword>
<evidence type="ECO:0000256" key="1">
    <source>
        <dbReference type="ARBA" id="ARBA00022741"/>
    </source>
</evidence>
<dbReference type="EMBL" id="MRCC01000014">
    <property type="protein sequence ID" value="OKH23976.1"/>
    <property type="molecule type" value="Genomic_DNA"/>
</dbReference>
<accession>A0A1U7HK64</accession>